<organism evidence="2 3">
    <name type="scientific">Mycobacterium bourgelatii</name>
    <dbReference type="NCBI Taxonomy" id="1273442"/>
    <lineage>
        <taxon>Bacteria</taxon>
        <taxon>Bacillati</taxon>
        <taxon>Actinomycetota</taxon>
        <taxon>Actinomycetes</taxon>
        <taxon>Mycobacteriales</taxon>
        <taxon>Mycobacteriaceae</taxon>
        <taxon>Mycobacterium</taxon>
    </lineage>
</organism>
<dbReference type="InterPro" id="IPR001466">
    <property type="entry name" value="Beta-lactam-related"/>
</dbReference>
<sequence length="411" mass="45079">MTADGKIRVPADLDAVTAIGEEDHSEIDDAAVERIWQAARHWYQGGMHPAIQLCLRHNGRVVLNRAIGHGWGNAPTDEPDAEKIPVTTDTPFCVYSASKGITATVIHLLVERGVFDLDDRVCEYIPSYTSHGKDRTTIRHVLNHSAGVPFPTGPKPDLKRADDHEYAQEQLGKLRPLYRPGLVHIYHALTWGPLMREIVYASTGKDIRDILASEILDPLNFRWTNFGVAEQDVPLVAPSHPTGKPLPPVIAAIFRKAIGGTVHEIIPYTNTKAFLTTVVPSSNTVSTANELSRFAEIWRRGGELDGVRIISAERMYNAVQEARRLRPDFAVGLLPARWGTGFMLGTDRWGPFGRNASTAFGNLGLANIAIWADPARGLSGGVISSGKPGKDPELKRYTALMNTIADSIPRV</sequence>
<dbReference type="PANTHER" id="PTHR43283">
    <property type="entry name" value="BETA-LACTAMASE-RELATED"/>
    <property type="match status" value="1"/>
</dbReference>
<dbReference type="NCBIfam" id="NF038269">
    <property type="entry name" value="lipase_LipE"/>
    <property type="match status" value="1"/>
</dbReference>
<protein>
    <submittedName>
        <fullName evidence="2">Lipase LipE</fullName>
    </submittedName>
</protein>
<reference evidence="2 3" key="1">
    <citation type="journal article" date="2019" name="Emerg. Microbes Infect.">
        <title>Comprehensive subspecies identification of 175 nontuberculous mycobacteria species based on 7547 genomic profiles.</title>
        <authorList>
            <person name="Matsumoto Y."/>
            <person name="Kinjo T."/>
            <person name="Motooka D."/>
            <person name="Nabeya D."/>
            <person name="Jung N."/>
            <person name="Uechi K."/>
            <person name="Horii T."/>
            <person name="Iida T."/>
            <person name="Fujita J."/>
            <person name="Nakamura S."/>
        </authorList>
    </citation>
    <scope>NUCLEOTIDE SEQUENCE [LARGE SCALE GENOMIC DNA]</scope>
    <source>
        <strain evidence="2 3">JCM 30725</strain>
    </source>
</reference>
<evidence type="ECO:0000313" key="3">
    <source>
        <dbReference type="Proteomes" id="UP000465360"/>
    </source>
</evidence>
<dbReference type="Proteomes" id="UP000465360">
    <property type="component" value="Unassembled WGS sequence"/>
</dbReference>
<name>A0A7I9YY92_MYCBU</name>
<dbReference type="RefSeq" id="WP_163719981.1">
    <property type="nucleotide sequence ID" value="NZ_BLKZ01000002.1"/>
</dbReference>
<evidence type="ECO:0000313" key="2">
    <source>
        <dbReference type="EMBL" id="GFG93487.1"/>
    </source>
</evidence>
<dbReference type="Gene3D" id="3.40.710.10">
    <property type="entry name" value="DD-peptidase/beta-lactamase superfamily"/>
    <property type="match status" value="1"/>
</dbReference>
<comment type="caution">
    <text evidence="2">The sequence shown here is derived from an EMBL/GenBank/DDBJ whole genome shotgun (WGS) entry which is preliminary data.</text>
</comment>
<feature type="domain" description="Beta-lactamase-related" evidence="1">
    <location>
        <begin position="43"/>
        <end position="396"/>
    </location>
</feature>
<dbReference type="AlphaFoldDB" id="A0A7I9YY92"/>
<dbReference type="PANTHER" id="PTHR43283:SF3">
    <property type="entry name" value="BETA-LACTAMASE FAMILY PROTEIN (AFU_ORTHOLOGUE AFUA_5G07500)"/>
    <property type="match status" value="1"/>
</dbReference>
<dbReference type="InterPro" id="IPR050789">
    <property type="entry name" value="Diverse_Enzym_Activities"/>
</dbReference>
<evidence type="ECO:0000259" key="1">
    <source>
        <dbReference type="Pfam" id="PF00144"/>
    </source>
</evidence>
<dbReference type="SUPFAM" id="SSF56601">
    <property type="entry name" value="beta-lactamase/transpeptidase-like"/>
    <property type="match status" value="1"/>
</dbReference>
<proteinExistence type="predicted"/>
<accession>A0A7I9YY92</accession>
<dbReference type="EMBL" id="BLKZ01000002">
    <property type="protein sequence ID" value="GFG93487.1"/>
    <property type="molecule type" value="Genomic_DNA"/>
</dbReference>
<keyword evidence="3" id="KW-1185">Reference proteome</keyword>
<dbReference type="InterPro" id="IPR012338">
    <property type="entry name" value="Beta-lactam/transpept-like"/>
</dbReference>
<gene>
    <name evidence="2" type="primary">lipE</name>
    <name evidence="2" type="ORF">MBOU_55290</name>
</gene>
<dbReference type="Pfam" id="PF00144">
    <property type="entry name" value="Beta-lactamase"/>
    <property type="match status" value="1"/>
</dbReference>